<dbReference type="Gene3D" id="3.30.230.10">
    <property type="match status" value="1"/>
</dbReference>
<evidence type="ECO:0000256" key="11">
    <source>
        <dbReference type="ARBA" id="ARBA00023098"/>
    </source>
</evidence>
<dbReference type="EC" id="2.7.1.36" evidence="3"/>
<dbReference type="InterPro" id="IPR006204">
    <property type="entry name" value="GHMP_kinase_N_dom"/>
</dbReference>
<keyword evidence="6" id="KW-0808">Transferase</keyword>
<feature type="domain" description="GHMP kinase C-terminal" evidence="14">
    <location>
        <begin position="216"/>
        <end position="278"/>
    </location>
</feature>
<keyword evidence="16" id="KW-1185">Reference proteome</keyword>
<keyword evidence="7" id="KW-0547">Nucleotide-binding</keyword>
<keyword evidence="5" id="KW-0444">Lipid biosynthesis</keyword>
<dbReference type="PRINTS" id="PR00959">
    <property type="entry name" value="MEVGALKINASE"/>
</dbReference>
<dbReference type="InterPro" id="IPR006205">
    <property type="entry name" value="Mev_gal_kin"/>
</dbReference>
<dbReference type="SUPFAM" id="SSF54211">
    <property type="entry name" value="Ribosomal protein S5 domain 2-like"/>
    <property type="match status" value="1"/>
</dbReference>
<dbReference type="EMBL" id="CP011126">
    <property type="protein sequence ID" value="AKQ33367.1"/>
    <property type="molecule type" value="Genomic_DNA"/>
</dbReference>
<evidence type="ECO:0000256" key="9">
    <source>
        <dbReference type="ARBA" id="ARBA00022840"/>
    </source>
</evidence>
<comment type="pathway">
    <text evidence="12">Isoprenoid biosynthesis; isopentenyl diphosphate biosynthesis via mevalonate pathway; isopentenyl diphosphate from (R)-mevalonate: step 1/3.</text>
</comment>
<protein>
    <recommendedName>
        <fullName evidence="3">mevalonate kinase</fullName>
        <ecNumber evidence="3">2.7.1.36</ecNumber>
    </recommendedName>
</protein>
<accession>A0ABM5UTW3</accession>
<dbReference type="Pfam" id="PF00288">
    <property type="entry name" value="GHMP_kinases_N"/>
    <property type="match status" value="1"/>
</dbReference>
<evidence type="ECO:0000256" key="4">
    <source>
        <dbReference type="ARBA" id="ARBA00022490"/>
    </source>
</evidence>
<keyword evidence="4" id="KW-0963">Cytoplasm</keyword>
<dbReference type="GO" id="GO:0016301">
    <property type="term" value="F:kinase activity"/>
    <property type="evidence" value="ECO:0007669"/>
    <property type="project" value="UniProtKB-KW"/>
</dbReference>
<dbReference type="PANTHER" id="PTHR43290:SF2">
    <property type="entry name" value="MEVALONATE KINASE"/>
    <property type="match status" value="1"/>
</dbReference>
<comment type="similarity">
    <text evidence="2">Belongs to the GHMP kinase family. Mevalonate kinase subfamily.</text>
</comment>
<keyword evidence="9" id="KW-0067">ATP-binding</keyword>
<dbReference type="PROSITE" id="PS00627">
    <property type="entry name" value="GHMP_KINASES_ATP"/>
    <property type="match status" value="1"/>
</dbReference>
<dbReference type="InterPro" id="IPR006203">
    <property type="entry name" value="GHMP_knse_ATP-bd_CS"/>
</dbReference>
<evidence type="ECO:0000256" key="6">
    <source>
        <dbReference type="ARBA" id="ARBA00022679"/>
    </source>
</evidence>
<evidence type="ECO:0000313" key="16">
    <source>
        <dbReference type="Proteomes" id="UP000063965"/>
    </source>
</evidence>
<keyword evidence="11" id="KW-0443">Lipid metabolism</keyword>
<organism evidence="15 16">
    <name type="scientific">Candidatus Coxiella mudrowiae</name>
    <dbReference type="NCBI Taxonomy" id="2054173"/>
    <lineage>
        <taxon>Bacteria</taxon>
        <taxon>Pseudomonadati</taxon>
        <taxon>Pseudomonadota</taxon>
        <taxon>Gammaproteobacteria</taxon>
        <taxon>Legionellales</taxon>
        <taxon>Coxiellaceae</taxon>
        <taxon>Coxiella</taxon>
    </lineage>
</organism>
<gene>
    <name evidence="15" type="ORF">CleRT_04140</name>
</gene>
<reference evidence="15 16" key="1">
    <citation type="journal article" date="2015" name="Genome Biol. Evol.">
        <title>Distinctive Genome Reduction Rates Revealed by Genomic Analyses of Two Coxiella-Like Endosymbionts in Ticks.</title>
        <authorList>
            <person name="Gottlieb Y."/>
            <person name="Lalzar I."/>
            <person name="Klasson L."/>
        </authorList>
    </citation>
    <scope>NUCLEOTIDE SEQUENCE [LARGE SCALE GENOMIC DNA]</scope>
    <source>
        <strain evidence="15 16">CRt</strain>
    </source>
</reference>
<keyword evidence="10" id="KW-0460">Magnesium</keyword>
<evidence type="ECO:0000256" key="3">
    <source>
        <dbReference type="ARBA" id="ARBA00012103"/>
    </source>
</evidence>
<proteinExistence type="inferred from homology"/>
<sequence length="313" mass="33840">MYRAKAPGSLMLLGEYAVLQGKTALVAAIDKFISITLKPRNDDRIFIDSALGTLTLHRHQITLQAPFEFVLATLALKKPPSGCNIKIDSDLPASFGLGSSAAVTVALLIVLNRWLEKILTKLKLWQEALQVIHQVQKRGAGADCAASIFGGVIAFSNPPFSVTPLKGAPPLAAVYSGSKLTTARAIDIVNSRRQQKLTNYQIIDEQMNELSKKGITAINTKDWISLGNLFNSGQELMKAIGVSNGHLENLVQSLREQPHILGAKISGSGLGDCVIGVGKLPPNFFPRNEEEKRLGVKQLFLIITSEGASFDET</sequence>
<evidence type="ECO:0000256" key="5">
    <source>
        <dbReference type="ARBA" id="ARBA00022516"/>
    </source>
</evidence>
<evidence type="ECO:0000256" key="2">
    <source>
        <dbReference type="ARBA" id="ARBA00006495"/>
    </source>
</evidence>
<evidence type="ECO:0000256" key="1">
    <source>
        <dbReference type="ARBA" id="ARBA00004496"/>
    </source>
</evidence>
<dbReference type="Pfam" id="PF08544">
    <property type="entry name" value="GHMP_kinases_C"/>
    <property type="match status" value="1"/>
</dbReference>
<dbReference type="Proteomes" id="UP000063965">
    <property type="component" value="Chromosome"/>
</dbReference>
<evidence type="ECO:0000256" key="7">
    <source>
        <dbReference type="ARBA" id="ARBA00022741"/>
    </source>
</evidence>
<dbReference type="SUPFAM" id="SSF55060">
    <property type="entry name" value="GHMP Kinase, C-terminal domain"/>
    <property type="match status" value="1"/>
</dbReference>
<evidence type="ECO:0000256" key="8">
    <source>
        <dbReference type="ARBA" id="ARBA00022777"/>
    </source>
</evidence>
<evidence type="ECO:0000256" key="10">
    <source>
        <dbReference type="ARBA" id="ARBA00022842"/>
    </source>
</evidence>
<dbReference type="InterPro" id="IPR014721">
    <property type="entry name" value="Ribsml_uS5_D2-typ_fold_subgr"/>
</dbReference>
<comment type="subcellular location">
    <subcellularLocation>
        <location evidence="1">Cytoplasm</location>
    </subcellularLocation>
</comment>
<evidence type="ECO:0000256" key="12">
    <source>
        <dbReference type="ARBA" id="ARBA00029438"/>
    </source>
</evidence>
<dbReference type="RefSeq" id="WP_235379156.1">
    <property type="nucleotide sequence ID" value="NZ_CP011126.1"/>
</dbReference>
<name>A0ABM5UTW3_9COXI</name>
<dbReference type="Gene3D" id="3.30.70.890">
    <property type="entry name" value="GHMP kinase, C-terminal domain"/>
    <property type="match status" value="1"/>
</dbReference>
<keyword evidence="8 15" id="KW-0418">Kinase</keyword>
<evidence type="ECO:0000259" key="14">
    <source>
        <dbReference type="Pfam" id="PF08544"/>
    </source>
</evidence>
<feature type="domain" description="GHMP kinase N-terminal" evidence="13">
    <location>
        <begin position="78"/>
        <end position="151"/>
    </location>
</feature>
<dbReference type="InterPro" id="IPR036554">
    <property type="entry name" value="GHMP_kinase_C_sf"/>
</dbReference>
<dbReference type="InterPro" id="IPR013750">
    <property type="entry name" value="GHMP_kinase_C_dom"/>
</dbReference>
<evidence type="ECO:0000259" key="13">
    <source>
        <dbReference type="Pfam" id="PF00288"/>
    </source>
</evidence>
<dbReference type="PANTHER" id="PTHR43290">
    <property type="entry name" value="MEVALONATE KINASE"/>
    <property type="match status" value="1"/>
</dbReference>
<dbReference type="InterPro" id="IPR020568">
    <property type="entry name" value="Ribosomal_Su5_D2-typ_SF"/>
</dbReference>
<evidence type="ECO:0000313" key="15">
    <source>
        <dbReference type="EMBL" id="AKQ33367.1"/>
    </source>
</evidence>